<dbReference type="RefSeq" id="WP_301142289.1">
    <property type="nucleotide sequence ID" value="NZ_JAUHQA010000001.1"/>
</dbReference>
<dbReference type="Proteomes" id="UP001172708">
    <property type="component" value="Unassembled WGS sequence"/>
</dbReference>
<keyword evidence="2" id="KW-0808">Transferase</keyword>
<evidence type="ECO:0000259" key="1">
    <source>
        <dbReference type="Pfam" id="PF00535"/>
    </source>
</evidence>
<dbReference type="SUPFAM" id="SSF53448">
    <property type="entry name" value="Nucleotide-diphospho-sugar transferases"/>
    <property type="match status" value="1"/>
</dbReference>
<dbReference type="InterPro" id="IPR029044">
    <property type="entry name" value="Nucleotide-diphossugar_trans"/>
</dbReference>
<dbReference type="Pfam" id="PF00535">
    <property type="entry name" value="Glycos_transf_2"/>
    <property type="match status" value="1"/>
</dbReference>
<dbReference type="EMBL" id="JAUHQA010000001">
    <property type="protein sequence ID" value="MDN4480821.1"/>
    <property type="molecule type" value="Genomic_DNA"/>
</dbReference>
<dbReference type="GO" id="GO:0016757">
    <property type="term" value="F:glycosyltransferase activity"/>
    <property type="evidence" value="ECO:0007669"/>
    <property type="project" value="UniProtKB-KW"/>
</dbReference>
<evidence type="ECO:0000313" key="2">
    <source>
        <dbReference type="EMBL" id="MDN4480821.1"/>
    </source>
</evidence>
<keyword evidence="3" id="KW-1185">Reference proteome</keyword>
<comment type="caution">
    <text evidence="2">The sequence shown here is derived from an EMBL/GenBank/DDBJ whole genome shotgun (WGS) entry which is preliminary data.</text>
</comment>
<accession>A0ABT8GHB7</accession>
<dbReference type="CDD" id="cd00761">
    <property type="entry name" value="Glyco_tranf_GTA_type"/>
    <property type="match status" value="1"/>
</dbReference>
<reference evidence="2" key="1">
    <citation type="submission" date="2023-06" db="EMBL/GenBank/DDBJ databases">
        <title>Egi l300058.</title>
        <authorList>
            <person name="Gao L."/>
            <person name="Fang B.-Z."/>
            <person name="Li W.-J."/>
        </authorList>
    </citation>
    <scope>NUCLEOTIDE SEQUENCE</scope>
    <source>
        <strain evidence="2">EGI L300058</strain>
    </source>
</reference>
<proteinExistence type="predicted"/>
<protein>
    <submittedName>
        <fullName evidence="2">Glycosyltransferase</fullName>
        <ecNumber evidence="2">2.4.-.-</ecNumber>
    </submittedName>
</protein>
<keyword evidence="2" id="KW-0328">Glycosyltransferase</keyword>
<organism evidence="2 3">
    <name type="scientific">Demequina muriae</name>
    <dbReference type="NCBI Taxonomy" id="3051664"/>
    <lineage>
        <taxon>Bacteria</taxon>
        <taxon>Bacillati</taxon>
        <taxon>Actinomycetota</taxon>
        <taxon>Actinomycetes</taxon>
        <taxon>Micrococcales</taxon>
        <taxon>Demequinaceae</taxon>
        <taxon>Demequina</taxon>
    </lineage>
</organism>
<gene>
    <name evidence="2" type="ORF">QQX02_07815</name>
</gene>
<evidence type="ECO:0000313" key="3">
    <source>
        <dbReference type="Proteomes" id="UP001172708"/>
    </source>
</evidence>
<name>A0ABT8GHB7_9MICO</name>
<feature type="domain" description="Glycosyltransferase 2-like" evidence="1">
    <location>
        <begin position="47"/>
        <end position="133"/>
    </location>
</feature>
<dbReference type="InterPro" id="IPR001173">
    <property type="entry name" value="Glyco_trans_2-like"/>
</dbReference>
<dbReference type="EC" id="2.4.-.-" evidence="2"/>
<dbReference type="Gene3D" id="3.90.550.10">
    <property type="entry name" value="Spore Coat Polysaccharide Biosynthesis Protein SpsA, Chain A"/>
    <property type="match status" value="1"/>
</dbReference>
<sequence>MRNDEASATRRLTVGYSTLAHRVGAIQPAPWWDEADVVVVVQTGGASTEATASLSVELQRLEQAGARTATLDSIGVARSRNEVLRRARTRWVLFSDDDVTIDMGGVRLVVDRMEAQGLALGLGRAVGADGQLRKRFAEHEEPLTLFNSAKAATYEMVVDVERTRKHDVWFDESYGAGAENYLGDEYIFIVDVLRAGLTGRAIPQVIATHPVESSGSRWGTREDTDARAAVLDRVFGRWALLSKAGFAARHRTRLGGVRGAWRLLRSTPRSRSRRRSQDR</sequence>